<dbReference type="RefSeq" id="WP_130108411.1">
    <property type="nucleotide sequence ID" value="NZ_CP025783.1"/>
</dbReference>
<geneLocation type="plasmid" evidence="2 3">
    <name>pl1</name>
</geneLocation>
<evidence type="ECO:0000313" key="2">
    <source>
        <dbReference type="EMBL" id="QBC45947.1"/>
    </source>
</evidence>
<evidence type="ECO:0000313" key="3">
    <source>
        <dbReference type="Proteomes" id="UP000515917"/>
    </source>
</evidence>
<keyword evidence="3" id="KW-1185">Reference proteome</keyword>
<feature type="compositionally biased region" description="Low complexity" evidence="1">
    <location>
        <begin position="157"/>
        <end position="176"/>
    </location>
</feature>
<sequence length="206" mass="22673">MTHFPPLHADETRPVTPLTLDTTSITELEDMQTKMKQRFVKGNIPSENDFAKLIDLVFDIRKTLPYLNKHIAQLDQLEQHLDQSIEQGHHIETRLAQLTERMHLLENPEPAVIEAAPLAIEPTPAPTEPVLADAPEAELITPLIEEPSPALAENSDAEFTPAIEIAAEPAPEISAETLTPPESAPSSSPLRKLLGALGSRKEKKRG</sequence>
<dbReference type="Proteomes" id="UP000515917">
    <property type="component" value="Plasmid pl1"/>
</dbReference>
<name>A0A7G3GET5_9NEIS</name>
<reference evidence="2 3" key="1">
    <citation type="submission" date="2018-01" db="EMBL/GenBank/DDBJ databases">
        <title>Genome sequence of Iodobacter sp. strain PCH194 isolated from Indian Trans-Himalaya.</title>
        <authorList>
            <person name="Kumar V."/>
            <person name="Thakur V."/>
            <person name="Kumar S."/>
            <person name="Singh D."/>
        </authorList>
    </citation>
    <scope>NUCLEOTIDE SEQUENCE [LARGE SCALE GENOMIC DNA]</scope>
    <source>
        <strain evidence="2 3">PCH194</strain>
        <plasmid evidence="2 3">pl1</plasmid>
    </source>
</reference>
<feature type="region of interest" description="Disordered" evidence="1">
    <location>
        <begin position="150"/>
        <end position="206"/>
    </location>
</feature>
<evidence type="ECO:0000256" key="1">
    <source>
        <dbReference type="SAM" id="MobiDB-lite"/>
    </source>
</evidence>
<dbReference type="AlphaFoldDB" id="A0A7G3GET5"/>
<accession>A0A7G3GET5</accession>
<dbReference type="GeneID" id="39458610"/>
<proteinExistence type="predicted"/>
<keyword evidence="2" id="KW-0614">Plasmid</keyword>
<dbReference type="KEGG" id="ifl:C1H71_20630"/>
<dbReference type="EMBL" id="CP025783">
    <property type="protein sequence ID" value="QBC45947.1"/>
    <property type="molecule type" value="Genomic_DNA"/>
</dbReference>
<organism evidence="2 3">
    <name type="scientific">Iodobacter fluviatilis</name>
    <dbReference type="NCBI Taxonomy" id="537"/>
    <lineage>
        <taxon>Bacteria</taxon>
        <taxon>Pseudomonadati</taxon>
        <taxon>Pseudomonadota</taxon>
        <taxon>Betaproteobacteria</taxon>
        <taxon>Neisseriales</taxon>
        <taxon>Chitinibacteraceae</taxon>
        <taxon>Iodobacter</taxon>
    </lineage>
</organism>
<gene>
    <name evidence="2" type="ORF">C1H71_20630</name>
</gene>
<protein>
    <submittedName>
        <fullName evidence="2">Uncharacterized protein</fullName>
    </submittedName>
</protein>